<dbReference type="Proteomes" id="UP000299102">
    <property type="component" value="Unassembled WGS sequence"/>
</dbReference>
<reference evidence="1 2" key="1">
    <citation type="journal article" date="2019" name="Commun. Biol.">
        <title>The bagworm genome reveals a unique fibroin gene that provides high tensile strength.</title>
        <authorList>
            <person name="Kono N."/>
            <person name="Nakamura H."/>
            <person name="Ohtoshi R."/>
            <person name="Tomita M."/>
            <person name="Numata K."/>
            <person name="Arakawa K."/>
        </authorList>
    </citation>
    <scope>NUCLEOTIDE SEQUENCE [LARGE SCALE GENOMIC DNA]</scope>
</reference>
<keyword evidence="2" id="KW-1185">Reference proteome</keyword>
<evidence type="ECO:0000313" key="1">
    <source>
        <dbReference type="EMBL" id="GBP36872.1"/>
    </source>
</evidence>
<dbReference type="AlphaFoldDB" id="A0A4C1VF18"/>
<dbReference type="EMBL" id="BGZK01000324">
    <property type="protein sequence ID" value="GBP36872.1"/>
    <property type="molecule type" value="Genomic_DNA"/>
</dbReference>
<protein>
    <submittedName>
        <fullName evidence="1">Uncharacterized protein</fullName>
    </submittedName>
</protein>
<organism evidence="1 2">
    <name type="scientific">Eumeta variegata</name>
    <name type="common">Bagworm moth</name>
    <name type="synonym">Eumeta japonica</name>
    <dbReference type="NCBI Taxonomy" id="151549"/>
    <lineage>
        <taxon>Eukaryota</taxon>
        <taxon>Metazoa</taxon>
        <taxon>Ecdysozoa</taxon>
        <taxon>Arthropoda</taxon>
        <taxon>Hexapoda</taxon>
        <taxon>Insecta</taxon>
        <taxon>Pterygota</taxon>
        <taxon>Neoptera</taxon>
        <taxon>Endopterygota</taxon>
        <taxon>Lepidoptera</taxon>
        <taxon>Glossata</taxon>
        <taxon>Ditrysia</taxon>
        <taxon>Tineoidea</taxon>
        <taxon>Psychidae</taxon>
        <taxon>Oiketicinae</taxon>
        <taxon>Eumeta</taxon>
    </lineage>
</organism>
<evidence type="ECO:0000313" key="2">
    <source>
        <dbReference type="Proteomes" id="UP000299102"/>
    </source>
</evidence>
<proteinExistence type="predicted"/>
<sequence>MPNHMFVKVLGRTVIKKPNKFESNLPTEEESVQICRTNLEIAENSIKAQLYAASNPALLYTPALHSLQYSLQSAIEHCIRVGISKAKLCASIDI</sequence>
<comment type="caution">
    <text evidence="1">The sequence shown here is derived from an EMBL/GenBank/DDBJ whole genome shotgun (WGS) entry which is preliminary data.</text>
</comment>
<accession>A0A4C1VF18</accession>
<gene>
    <name evidence="1" type="ORF">EVAR_96119_1</name>
</gene>
<name>A0A4C1VF18_EUMVA</name>